<evidence type="ECO:0000313" key="2">
    <source>
        <dbReference type="Proteomes" id="UP000271162"/>
    </source>
</evidence>
<keyword evidence="2" id="KW-1185">Reference proteome</keyword>
<accession>A0A0N4YP15</accession>
<evidence type="ECO:0000313" key="1">
    <source>
        <dbReference type="EMBL" id="VDL82716.1"/>
    </source>
</evidence>
<dbReference type="AlphaFoldDB" id="A0A0N4YP15"/>
<organism evidence="3">
    <name type="scientific">Nippostrongylus brasiliensis</name>
    <name type="common">Rat hookworm</name>
    <dbReference type="NCBI Taxonomy" id="27835"/>
    <lineage>
        <taxon>Eukaryota</taxon>
        <taxon>Metazoa</taxon>
        <taxon>Ecdysozoa</taxon>
        <taxon>Nematoda</taxon>
        <taxon>Chromadorea</taxon>
        <taxon>Rhabditida</taxon>
        <taxon>Rhabditina</taxon>
        <taxon>Rhabditomorpha</taxon>
        <taxon>Strongyloidea</taxon>
        <taxon>Heligmosomidae</taxon>
        <taxon>Nippostrongylus</taxon>
    </lineage>
</organism>
<gene>
    <name evidence="1" type="ORF">NBR_LOCUS18987</name>
</gene>
<sequence>MPMIDDEKNVIFPTTWRAKWATPCEATGSPMLFKKGPDGSAAVDKHELTEHEKVHKTGSKKALKFLQENSYKW</sequence>
<dbReference type="Proteomes" id="UP000271162">
    <property type="component" value="Unassembled WGS sequence"/>
</dbReference>
<name>A0A0N4YP15_NIPBR</name>
<protein>
    <submittedName>
        <fullName evidence="3">Phage protein</fullName>
    </submittedName>
</protein>
<evidence type="ECO:0000313" key="3">
    <source>
        <dbReference type="WBParaSite" id="NBR_0001898601-mRNA-1"/>
    </source>
</evidence>
<proteinExistence type="predicted"/>
<reference evidence="1 2" key="2">
    <citation type="submission" date="2018-11" db="EMBL/GenBank/DDBJ databases">
        <authorList>
            <consortium name="Pathogen Informatics"/>
        </authorList>
    </citation>
    <scope>NUCLEOTIDE SEQUENCE [LARGE SCALE GENOMIC DNA]</scope>
</reference>
<reference evidence="3" key="1">
    <citation type="submission" date="2017-02" db="UniProtKB">
        <authorList>
            <consortium name="WormBaseParasite"/>
        </authorList>
    </citation>
    <scope>IDENTIFICATION</scope>
</reference>
<dbReference type="WBParaSite" id="NBR_0001898601-mRNA-1">
    <property type="protein sequence ID" value="NBR_0001898601-mRNA-1"/>
    <property type="gene ID" value="NBR_0001898601"/>
</dbReference>
<dbReference type="EMBL" id="UYSL01023823">
    <property type="protein sequence ID" value="VDL82716.1"/>
    <property type="molecule type" value="Genomic_DNA"/>
</dbReference>